<sequence>MLLTITIVLVALFLTRKNFISDKGVDRESALFYTLGISVLSLVFVLFFGLGLPTRDVPDETIRLETMNLSMPEVSGSFFLGTGYIGSDEYYKYRYYVGDTNILRDGKVIRYNDDVALINLIRDQTDGTAYVVVYRSEFKQEWFRWIAFFPSNTGPTVYDFHLPVDSIIPEIDIQE</sequence>
<keyword evidence="1" id="KW-0472">Membrane</keyword>
<keyword evidence="1" id="KW-0812">Transmembrane</keyword>
<organism evidence="2 3">
    <name type="scientific">Candidatus Collierbacteria bacterium GW2011_GWA2_46_26</name>
    <dbReference type="NCBI Taxonomy" id="1618381"/>
    <lineage>
        <taxon>Bacteria</taxon>
        <taxon>Candidatus Collieribacteriota</taxon>
    </lineage>
</organism>
<accession>A0A0G1PK94</accession>
<dbReference type="EMBL" id="LCMI01000006">
    <property type="protein sequence ID" value="KKU33092.1"/>
    <property type="molecule type" value="Genomic_DNA"/>
</dbReference>
<dbReference type="AlphaFoldDB" id="A0A0G1PK94"/>
<evidence type="ECO:0000313" key="2">
    <source>
        <dbReference type="EMBL" id="KKU33092.1"/>
    </source>
</evidence>
<evidence type="ECO:0000313" key="3">
    <source>
        <dbReference type="Proteomes" id="UP000034794"/>
    </source>
</evidence>
<evidence type="ECO:0000256" key="1">
    <source>
        <dbReference type="SAM" id="Phobius"/>
    </source>
</evidence>
<comment type="caution">
    <text evidence="2">The sequence shown here is derived from an EMBL/GenBank/DDBJ whole genome shotgun (WGS) entry which is preliminary data.</text>
</comment>
<proteinExistence type="predicted"/>
<gene>
    <name evidence="2" type="ORF">UX47_C0006G0063</name>
</gene>
<reference evidence="2 3" key="1">
    <citation type="journal article" date="2015" name="Nature">
        <title>rRNA introns, odd ribosomes, and small enigmatic genomes across a large radiation of phyla.</title>
        <authorList>
            <person name="Brown C.T."/>
            <person name="Hug L.A."/>
            <person name="Thomas B.C."/>
            <person name="Sharon I."/>
            <person name="Castelle C.J."/>
            <person name="Singh A."/>
            <person name="Wilkins M.J."/>
            <person name="Williams K.H."/>
            <person name="Banfield J.F."/>
        </authorList>
    </citation>
    <scope>NUCLEOTIDE SEQUENCE [LARGE SCALE GENOMIC DNA]</scope>
</reference>
<keyword evidence="1" id="KW-1133">Transmembrane helix</keyword>
<protein>
    <submittedName>
        <fullName evidence="2">Uncharacterized protein</fullName>
    </submittedName>
</protein>
<feature type="transmembrane region" description="Helical" evidence="1">
    <location>
        <begin position="31"/>
        <end position="53"/>
    </location>
</feature>
<dbReference type="Proteomes" id="UP000034794">
    <property type="component" value="Unassembled WGS sequence"/>
</dbReference>
<name>A0A0G1PK94_9BACT</name>